<evidence type="ECO:0000259" key="4">
    <source>
        <dbReference type="Pfam" id="PF00582"/>
    </source>
</evidence>
<evidence type="ECO:0000256" key="3">
    <source>
        <dbReference type="ARBA" id="ARBA00022840"/>
    </source>
</evidence>
<sequence>MSAPSDQRILVGVDGSEASQEALRLGARLAQALGAPLEAMACAGDPTVLDSDLLIDDEALRAGYRRMLTGTVEAVFGDHVPENLTLTVTNGRPAGRLITESETAQLLVLGRRGRSGLLGSLGSVSNACVAYAHCPVIVVRG</sequence>
<dbReference type="GO" id="GO:0005524">
    <property type="term" value="F:ATP binding"/>
    <property type="evidence" value="ECO:0007669"/>
    <property type="project" value="UniProtKB-KW"/>
</dbReference>
<evidence type="ECO:0000256" key="1">
    <source>
        <dbReference type="ARBA" id="ARBA00008791"/>
    </source>
</evidence>
<dbReference type="InterPro" id="IPR014729">
    <property type="entry name" value="Rossmann-like_a/b/a_fold"/>
</dbReference>
<dbReference type="AlphaFoldDB" id="A0A917H2R5"/>
<dbReference type="EMBL" id="BMEQ01000021">
    <property type="protein sequence ID" value="GGG65554.1"/>
    <property type="molecule type" value="Genomic_DNA"/>
</dbReference>
<gene>
    <name evidence="5" type="ORF">GCM10011374_31790</name>
</gene>
<dbReference type="InterPro" id="IPR006015">
    <property type="entry name" value="Universal_stress_UspA"/>
</dbReference>
<dbReference type="Proteomes" id="UP000638848">
    <property type="component" value="Unassembled WGS sequence"/>
</dbReference>
<dbReference type="PANTHER" id="PTHR46268:SF27">
    <property type="entry name" value="UNIVERSAL STRESS PROTEIN RV2623"/>
    <property type="match status" value="1"/>
</dbReference>
<keyword evidence="3" id="KW-0067">ATP-binding</keyword>
<dbReference type="Gene3D" id="3.40.50.620">
    <property type="entry name" value="HUPs"/>
    <property type="match status" value="1"/>
</dbReference>
<accession>A0A917H2R5</accession>
<keyword evidence="2" id="KW-0547">Nucleotide-binding</keyword>
<reference evidence="5" key="2">
    <citation type="submission" date="2020-09" db="EMBL/GenBank/DDBJ databases">
        <authorList>
            <person name="Sun Q."/>
            <person name="Zhou Y."/>
        </authorList>
    </citation>
    <scope>NUCLEOTIDE SEQUENCE</scope>
    <source>
        <strain evidence="5">CGMCC 1.12187</strain>
    </source>
</reference>
<dbReference type="RefSeq" id="WP_188538979.1">
    <property type="nucleotide sequence ID" value="NZ_BMEQ01000021.1"/>
</dbReference>
<dbReference type="CDD" id="cd00293">
    <property type="entry name" value="USP-like"/>
    <property type="match status" value="1"/>
</dbReference>
<evidence type="ECO:0000256" key="2">
    <source>
        <dbReference type="ARBA" id="ARBA00022741"/>
    </source>
</evidence>
<comment type="caution">
    <text evidence="5">The sequence shown here is derived from an EMBL/GenBank/DDBJ whole genome shotgun (WGS) entry which is preliminary data.</text>
</comment>
<protein>
    <recommendedName>
        <fullName evidence="4">UspA domain-containing protein</fullName>
    </recommendedName>
</protein>
<feature type="domain" description="UspA" evidence="4">
    <location>
        <begin position="7"/>
        <end position="140"/>
    </location>
</feature>
<organism evidence="5 6">
    <name type="scientific">Kocuria dechangensis</name>
    <dbReference type="NCBI Taxonomy" id="1176249"/>
    <lineage>
        <taxon>Bacteria</taxon>
        <taxon>Bacillati</taxon>
        <taxon>Actinomycetota</taxon>
        <taxon>Actinomycetes</taxon>
        <taxon>Micrococcales</taxon>
        <taxon>Micrococcaceae</taxon>
        <taxon>Kocuria</taxon>
    </lineage>
</organism>
<reference evidence="5" key="1">
    <citation type="journal article" date="2014" name="Int. J. Syst. Evol. Microbiol.">
        <title>Complete genome sequence of Corynebacterium casei LMG S-19264T (=DSM 44701T), isolated from a smear-ripened cheese.</title>
        <authorList>
            <consortium name="US DOE Joint Genome Institute (JGI-PGF)"/>
            <person name="Walter F."/>
            <person name="Albersmeier A."/>
            <person name="Kalinowski J."/>
            <person name="Ruckert C."/>
        </authorList>
    </citation>
    <scope>NUCLEOTIDE SEQUENCE</scope>
    <source>
        <strain evidence="5">CGMCC 1.12187</strain>
    </source>
</reference>
<dbReference type="PRINTS" id="PR01438">
    <property type="entry name" value="UNVRSLSTRESS"/>
</dbReference>
<evidence type="ECO:0000313" key="6">
    <source>
        <dbReference type="Proteomes" id="UP000638848"/>
    </source>
</evidence>
<dbReference type="PANTHER" id="PTHR46268">
    <property type="entry name" value="STRESS RESPONSE PROTEIN NHAX"/>
    <property type="match status" value="1"/>
</dbReference>
<dbReference type="InterPro" id="IPR006016">
    <property type="entry name" value="UspA"/>
</dbReference>
<proteinExistence type="inferred from homology"/>
<comment type="similarity">
    <text evidence="1">Belongs to the universal stress protein A family.</text>
</comment>
<dbReference type="SUPFAM" id="SSF52402">
    <property type="entry name" value="Adenine nucleotide alpha hydrolases-like"/>
    <property type="match status" value="1"/>
</dbReference>
<dbReference type="Pfam" id="PF00582">
    <property type="entry name" value="Usp"/>
    <property type="match status" value="1"/>
</dbReference>
<keyword evidence="6" id="KW-1185">Reference proteome</keyword>
<name>A0A917H2R5_9MICC</name>
<evidence type="ECO:0000313" key="5">
    <source>
        <dbReference type="EMBL" id="GGG65554.1"/>
    </source>
</evidence>